<feature type="region of interest" description="Disordered" evidence="2">
    <location>
        <begin position="1"/>
        <end position="23"/>
    </location>
</feature>
<dbReference type="Proteomes" id="UP001447188">
    <property type="component" value="Unassembled WGS sequence"/>
</dbReference>
<evidence type="ECO:0000313" key="4">
    <source>
        <dbReference type="Proteomes" id="UP001447188"/>
    </source>
</evidence>
<dbReference type="EMBL" id="JBBBZM010000064">
    <property type="protein sequence ID" value="KAL0635694.1"/>
    <property type="molecule type" value="Genomic_DNA"/>
</dbReference>
<evidence type="ECO:0000256" key="1">
    <source>
        <dbReference type="SAM" id="Coils"/>
    </source>
</evidence>
<feature type="region of interest" description="Disordered" evidence="2">
    <location>
        <begin position="163"/>
        <end position="182"/>
    </location>
</feature>
<feature type="compositionally biased region" description="Polar residues" evidence="2">
    <location>
        <begin position="163"/>
        <end position="172"/>
    </location>
</feature>
<feature type="coiled-coil region" evidence="1">
    <location>
        <begin position="120"/>
        <end position="162"/>
    </location>
</feature>
<gene>
    <name evidence="3" type="ORF">Q9L58_005328</name>
</gene>
<evidence type="ECO:0000313" key="3">
    <source>
        <dbReference type="EMBL" id="KAL0635694.1"/>
    </source>
</evidence>
<keyword evidence="1" id="KW-0175">Coiled coil</keyword>
<evidence type="ECO:0000256" key="2">
    <source>
        <dbReference type="SAM" id="MobiDB-lite"/>
    </source>
</evidence>
<reference evidence="3 4" key="1">
    <citation type="submission" date="2024-02" db="EMBL/GenBank/DDBJ databases">
        <title>Discinaceae phylogenomics.</title>
        <authorList>
            <person name="Dirks A.C."/>
            <person name="James T.Y."/>
        </authorList>
    </citation>
    <scope>NUCLEOTIDE SEQUENCE [LARGE SCALE GENOMIC DNA]</scope>
    <source>
        <strain evidence="3 4">ACD0624</strain>
    </source>
</reference>
<keyword evidence="4" id="KW-1185">Reference proteome</keyword>
<comment type="caution">
    <text evidence="3">The sequence shown here is derived from an EMBL/GenBank/DDBJ whole genome shotgun (WGS) entry which is preliminary data.</text>
</comment>
<feature type="region of interest" description="Disordered" evidence="2">
    <location>
        <begin position="217"/>
        <end position="379"/>
    </location>
</feature>
<sequence length="379" mass="41276">MVSPRTPKSVKRYGPSEGRNLVRSGNNTVALKKRFEPTSGGVGGGVGVGGEVFDYLRASKNGSGSGGENNGWNNNWEDERGAVTEEMFLERALAAIEEAGARGDGMVEMGEQEWRAWNRHEAMEREIEKRVVEREREREKQRERDLARAEELQRELDMLRQTTITRTGTFGPSNGEPGFLVDQRLSPFGAGYASNSSSSSSLPAKITRPYSTFAASHREARFVPDSADPTPVQNPRSHDQQRENQTYPSPSSRPLPPQQPSPALSHLQPAQSVSTTTSRTASPRRSSSRSSSLTREGHRSKRSITSSTSVPPGADLAPGGSYHPGAYPTIPTSRSAGALTGKSGKEVKKEKGKKGSDPEEDVYSSAAAALKDVRRRKRL</sequence>
<proteinExistence type="predicted"/>
<accession>A0ABR3GIB8</accession>
<feature type="compositionally biased region" description="Basic and acidic residues" evidence="2">
    <location>
        <begin position="343"/>
        <end position="357"/>
    </location>
</feature>
<protein>
    <submittedName>
        <fullName evidence="3">Uncharacterized protein</fullName>
    </submittedName>
</protein>
<feature type="compositionally biased region" description="Low complexity" evidence="2">
    <location>
        <begin position="261"/>
        <end position="294"/>
    </location>
</feature>
<feature type="compositionally biased region" description="Pro residues" evidence="2">
    <location>
        <begin position="251"/>
        <end position="260"/>
    </location>
</feature>
<organism evidence="3 4">
    <name type="scientific">Discina gigas</name>
    <dbReference type="NCBI Taxonomy" id="1032678"/>
    <lineage>
        <taxon>Eukaryota</taxon>
        <taxon>Fungi</taxon>
        <taxon>Dikarya</taxon>
        <taxon>Ascomycota</taxon>
        <taxon>Pezizomycotina</taxon>
        <taxon>Pezizomycetes</taxon>
        <taxon>Pezizales</taxon>
        <taxon>Discinaceae</taxon>
        <taxon>Discina</taxon>
    </lineage>
</organism>
<name>A0ABR3GIB8_9PEZI</name>